<accession>A0ABS2Z0P9</accession>
<evidence type="ECO:0000256" key="2">
    <source>
        <dbReference type="ARBA" id="ARBA00004221"/>
    </source>
</evidence>
<proteinExistence type="inferred from homology"/>
<keyword evidence="11 20" id="KW-0812">Transmembrane</keyword>
<evidence type="ECO:0000313" key="22">
    <source>
        <dbReference type="Proteomes" id="UP001166052"/>
    </source>
</evidence>
<evidence type="ECO:0000256" key="17">
    <source>
        <dbReference type="ARBA" id="ARBA00023273"/>
    </source>
</evidence>
<comment type="similarity">
    <text evidence="8">Belongs to the podocalyxin family.</text>
</comment>
<evidence type="ECO:0000256" key="1">
    <source>
        <dbReference type="ARBA" id="ARBA00004105"/>
    </source>
</evidence>
<keyword evidence="22" id="KW-1185">Reference proteome</keyword>
<evidence type="ECO:0000256" key="18">
    <source>
        <dbReference type="ARBA" id="ARBA00031141"/>
    </source>
</evidence>
<feature type="compositionally biased region" description="Low complexity" evidence="19">
    <location>
        <begin position="82"/>
        <end position="123"/>
    </location>
</feature>
<evidence type="ECO:0000256" key="10">
    <source>
        <dbReference type="ARBA" id="ARBA00022475"/>
    </source>
</evidence>
<evidence type="ECO:0000256" key="5">
    <source>
        <dbReference type="ARBA" id="ARBA00004479"/>
    </source>
</evidence>
<evidence type="ECO:0000256" key="8">
    <source>
        <dbReference type="ARBA" id="ARBA00007029"/>
    </source>
</evidence>
<keyword evidence="15 20" id="KW-0472">Membrane</keyword>
<feature type="region of interest" description="Disordered" evidence="19">
    <location>
        <begin position="67"/>
        <end position="126"/>
    </location>
</feature>
<keyword evidence="16" id="KW-0325">Glycoprotein</keyword>
<evidence type="ECO:0000313" key="21">
    <source>
        <dbReference type="EMBL" id="MBN3292091.1"/>
    </source>
</evidence>
<evidence type="ECO:0000256" key="11">
    <source>
        <dbReference type="ARBA" id="ARBA00022692"/>
    </source>
</evidence>
<reference evidence="21" key="1">
    <citation type="journal article" date="2021" name="Cell">
        <title>Tracing the genetic footprints of vertebrate landing in non-teleost ray-finned fishes.</title>
        <authorList>
            <person name="Bi X."/>
            <person name="Wang K."/>
            <person name="Yang L."/>
            <person name="Pan H."/>
            <person name="Jiang H."/>
            <person name="Wei Q."/>
            <person name="Fang M."/>
            <person name="Yu H."/>
            <person name="Zhu C."/>
            <person name="Cai Y."/>
            <person name="He Y."/>
            <person name="Gan X."/>
            <person name="Zeng H."/>
            <person name="Yu D."/>
            <person name="Zhu Y."/>
            <person name="Jiang H."/>
            <person name="Qiu Q."/>
            <person name="Yang H."/>
            <person name="Zhang Y.E."/>
            <person name="Wang W."/>
            <person name="Zhu M."/>
            <person name="He S."/>
            <person name="Zhang G."/>
        </authorList>
    </citation>
    <scope>NUCLEOTIDE SEQUENCE</scope>
    <source>
        <strain evidence="21">Bchr_001</strain>
    </source>
</reference>
<keyword evidence="17" id="KW-0966">Cell projection</keyword>
<keyword evidence="13" id="KW-0130">Cell adhesion</keyword>
<evidence type="ECO:0000256" key="7">
    <source>
        <dbReference type="ARBA" id="ARBA00004510"/>
    </source>
</evidence>
<comment type="subcellular location">
    <subcellularLocation>
        <location evidence="2">Apical cell membrane</location>
    </subcellularLocation>
    <subcellularLocation>
        <location evidence="6">Cell projection</location>
        <location evidence="6">Filopodium</location>
    </subcellularLocation>
    <subcellularLocation>
        <location evidence="7">Cell projection</location>
        <location evidence="7">Lamellipodium</location>
    </subcellularLocation>
    <subcellularLocation>
        <location evidence="1">Cell projection</location>
        <location evidence="1">Microvillus</location>
    </subcellularLocation>
    <subcellularLocation>
        <location evidence="4">Cell projection</location>
        <location evidence="4">Ruffle</location>
    </subcellularLocation>
    <subcellularLocation>
        <location evidence="3">Membrane raft</location>
    </subcellularLocation>
    <subcellularLocation>
        <location evidence="5">Membrane</location>
        <topology evidence="5">Single-pass type I membrane protein</topology>
    </subcellularLocation>
</comment>
<feature type="non-terminal residue" evidence="21">
    <location>
        <position position="359"/>
    </location>
</feature>
<evidence type="ECO:0000256" key="19">
    <source>
        <dbReference type="SAM" id="MobiDB-lite"/>
    </source>
</evidence>
<keyword evidence="14 20" id="KW-1133">Transmembrane helix</keyword>
<feature type="region of interest" description="Disordered" evidence="19">
    <location>
        <begin position="189"/>
        <end position="210"/>
    </location>
</feature>
<gene>
    <name evidence="21" type="primary">Podxl</name>
    <name evidence="21" type="ORF">GTO92_0000133</name>
</gene>
<feature type="compositionally biased region" description="Polar residues" evidence="19">
    <location>
        <begin position="67"/>
        <end position="79"/>
    </location>
</feature>
<dbReference type="InterPro" id="IPR013836">
    <property type="entry name" value="CD34/Podocalyxin"/>
</dbReference>
<organism evidence="21 22">
    <name type="scientific">Polypterus senegalus</name>
    <name type="common">Senegal bichir</name>
    <dbReference type="NCBI Taxonomy" id="55291"/>
    <lineage>
        <taxon>Eukaryota</taxon>
        <taxon>Metazoa</taxon>
        <taxon>Chordata</taxon>
        <taxon>Craniata</taxon>
        <taxon>Vertebrata</taxon>
        <taxon>Euteleostomi</taxon>
        <taxon>Actinopterygii</taxon>
        <taxon>Polypteriformes</taxon>
        <taxon>Polypteridae</taxon>
        <taxon>Polypterus</taxon>
    </lineage>
</organism>
<evidence type="ECO:0000256" key="4">
    <source>
        <dbReference type="ARBA" id="ARBA00004466"/>
    </source>
</evidence>
<feature type="transmembrane region" description="Helical" evidence="20">
    <location>
        <begin position="264"/>
        <end position="287"/>
    </location>
</feature>
<evidence type="ECO:0000256" key="12">
    <source>
        <dbReference type="ARBA" id="ARBA00022729"/>
    </source>
</evidence>
<keyword evidence="12" id="KW-0732">Signal</keyword>
<protein>
    <recommendedName>
        <fullName evidence="9">Podocalyxin</fullName>
    </recommendedName>
    <alternativeName>
        <fullName evidence="18">Podocalyxin-like protein 1</fullName>
    </alternativeName>
</protein>
<evidence type="ECO:0000256" key="13">
    <source>
        <dbReference type="ARBA" id="ARBA00022889"/>
    </source>
</evidence>
<evidence type="ECO:0000256" key="16">
    <source>
        <dbReference type="ARBA" id="ARBA00023180"/>
    </source>
</evidence>
<dbReference type="InterPro" id="IPR017403">
    <property type="entry name" value="PODXL"/>
</dbReference>
<feature type="non-terminal residue" evidence="21">
    <location>
        <position position="1"/>
    </location>
</feature>
<feature type="compositionally biased region" description="Low complexity" evidence="19">
    <location>
        <begin position="189"/>
        <end position="208"/>
    </location>
</feature>
<dbReference type="Pfam" id="PF06365">
    <property type="entry name" value="CD34_antigen"/>
    <property type="match status" value="1"/>
</dbReference>
<evidence type="ECO:0000256" key="15">
    <source>
        <dbReference type="ARBA" id="ARBA00023136"/>
    </source>
</evidence>
<keyword evidence="10" id="KW-1003">Cell membrane</keyword>
<name>A0ABS2Z0P9_POLSE</name>
<evidence type="ECO:0000256" key="3">
    <source>
        <dbReference type="ARBA" id="ARBA00004285"/>
    </source>
</evidence>
<evidence type="ECO:0000256" key="9">
    <source>
        <dbReference type="ARBA" id="ARBA00017371"/>
    </source>
</evidence>
<dbReference type="Proteomes" id="UP001166052">
    <property type="component" value="Unassembled WGS sequence"/>
</dbReference>
<sequence>MKHGDEIGICFSQLFEWHHIEQQDYLTNEKAFAGFCEITHVDVSNTTATSLSVNASSIHMPTVLSSNASETTKFSSTERNVAATESTETTATTASSTSPTSLGSSRTTPQSSTSTKTSGTSVSNYSTESSISYTSLNTTFVVSTSLSTSTSTSTLMSTSEVIENSTKYSSTPEYATHSTRQYTTASTVMNTTPTTSNTMTTSSTSISSENKYKTDSGIECFKEEMSRENRSGITLKSTGSSNCINITVAQLKKDDGNKPVNQTLIAILTSVGVLLLLLLGIISCTCYQRRNFGKKRHHLTEEMQTVENGYHDNPTLEVMEVQPEMQEKKANLNCEFNDSWIVPIDNFTKEDLDEEDTHL</sequence>
<evidence type="ECO:0000256" key="20">
    <source>
        <dbReference type="SAM" id="Phobius"/>
    </source>
</evidence>
<dbReference type="PANTHER" id="PTHR12067:SF5">
    <property type="entry name" value="PODOCALYXIN"/>
    <property type="match status" value="1"/>
</dbReference>
<evidence type="ECO:0000256" key="6">
    <source>
        <dbReference type="ARBA" id="ARBA00004486"/>
    </source>
</evidence>
<dbReference type="EMBL" id="JAAWVN010015101">
    <property type="protein sequence ID" value="MBN3292091.1"/>
    <property type="molecule type" value="Genomic_DNA"/>
</dbReference>
<evidence type="ECO:0000256" key="14">
    <source>
        <dbReference type="ARBA" id="ARBA00022989"/>
    </source>
</evidence>
<comment type="caution">
    <text evidence="21">The sequence shown here is derived from an EMBL/GenBank/DDBJ whole genome shotgun (WGS) entry which is preliminary data.</text>
</comment>
<dbReference type="PANTHER" id="PTHR12067">
    <property type="entry name" value="PODOCALYXIN"/>
    <property type="match status" value="1"/>
</dbReference>